<name>A0A9I9DKY1_CUCME</name>
<evidence type="ECO:0000313" key="2">
    <source>
        <dbReference type="EnsemblPlants" id="MELO3C020431.2.1"/>
    </source>
</evidence>
<dbReference type="AlphaFoldDB" id="A0A9I9DKY1"/>
<dbReference type="EnsemblPlants" id="MELO3C020431.2.1">
    <property type="protein sequence ID" value="MELO3C020431.2.1"/>
    <property type="gene ID" value="MELO3C020431.2"/>
</dbReference>
<reference evidence="2" key="1">
    <citation type="submission" date="2023-03" db="UniProtKB">
        <authorList>
            <consortium name="EnsemblPlants"/>
        </authorList>
    </citation>
    <scope>IDENTIFICATION</scope>
</reference>
<evidence type="ECO:0000256" key="1">
    <source>
        <dbReference type="SAM" id="MobiDB-lite"/>
    </source>
</evidence>
<organism evidence="2">
    <name type="scientific">Cucumis melo</name>
    <name type="common">Muskmelon</name>
    <dbReference type="NCBI Taxonomy" id="3656"/>
    <lineage>
        <taxon>Eukaryota</taxon>
        <taxon>Viridiplantae</taxon>
        <taxon>Streptophyta</taxon>
        <taxon>Embryophyta</taxon>
        <taxon>Tracheophyta</taxon>
        <taxon>Spermatophyta</taxon>
        <taxon>Magnoliopsida</taxon>
        <taxon>eudicotyledons</taxon>
        <taxon>Gunneridae</taxon>
        <taxon>Pentapetalae</taxon>
        <taxon>rosids</taxon>
        <taxon>fabids</taxon>
        <taxon>Cucurbitales</taxon>
        <taxon>Cucurbitaceae</taxon>
        <taxon>Benincaseae</taxon>
        <taxon>Cucumis</taxon>
    </lineage>
</organism>
<protein>
    <recommendedName>
        <fullName evidence="3">Protein Ycf2-like</fullName>
    </recommendedName>
</protein>
<feature type="compositionally biased region" description="Acidic residues" evidence="1">
    <location>
        <begin position="84"/>
        <end position="100"/>
    </location>
</feature>
<evidence type="ECO:0008006" key="3">
    <source>
        <dbReference type="Google" id="ProtNLM"/>
    </source>
</evidence>
<dbReference type="Gramene" id="MELO3C020431.2.1">
    <property type="protein sequence ID" value="MELO3C020431.2.1"/>
    <property type="gene ID" value="MELO3C020431.2"/>
</dbReference>
<proteinExistence type="predicted"/>
<sequence length="132" mass="15516">MKKEKGEVRTRTSDRLKALGITCSKKTIAKRDSNSIEFSDEVSKSRVYRRKLEEKKQKEVEEKENIESKSEEDEQREKDKQVEEDNDEEGEGETAIDEDLSSWMSKQDERSTNKKKRKKTTEKGKKVSVWLI</sequence>
<accession>A0A9I9DKY1</accession>
<feature type="compositionally biased region" description="Basic and acidic residues" evidence="1">
    <location>
        <begin position="50"/>
        <end position="83"/>
    </location>
</feature>
<feature type="region of interest" description="Disordered" evidence="1">
    <location>
        <begin position="28"/>
        <end position="132"/>
    </location>
</feature>